<name>A0ABP5UHF5_9ACTN</name>
<dbReference type="EMBL" id="BAAARV010000085">
    <property type="protein sequence ID" value="GAA2379076.1"/>
    <property type="molecule type" value="Genomic_DNA"/>
</dbReference>
<reference evidence="2" key="1">
    <citation type="journal article" date="2019" name="Int. J. Syst. Evol. Microbiol.">
        <title>The Global Catalogue of Microorganisms (GCM) 10K type strain sequencing project: providing services to taxonomists for standard genome sequencing and annotation.</title>
        <authorList>
            <consortium name="The Broad Institute Genomics Platform"/>
            <consortium name="The Broad Institute Genome Sequencing Center for Infectious Disease"/>
            <person name="Wu L."/>
            <person name="Ma J."/>
        </authorList>
    </citation>
    <scope>NUCLEOTIDE SEQUENCE [LARGE SCALE GENOMIC DNA]</scope>
    <source>
        <strain evidence="2">JCM 3272</strain>
    </source>
</reference>
<evidence type="ECO:0000313" key="1">
    <source>
        <dbReference type="EMBL" id="GAA2379076.1"/>
    </source>
</evidence>
<sequence length="320" mass="34624">MNFALPPSEPGGPDADAIAASIGEWVRSPALAELAGYFGGTVPGGTVAAVLDHVAEFSAAWDFRAGVRERFDTERVHYAPALDARLRELIHDLGIDGSAVPSLAAYDHVLVLGGGIRVALGRSDYTARLLDRGVAARTVTGLGSLRWRDDREHREALRLGLDPVETEADMMLAGLRRFLDLPAEPTEVRAGEDWWQRTWAAPRPGLEAVHVLAAASSRPGRRANTADTLTGWAQVVQAPAPTDRVLLVTNAPYVLHQHCDAIRLLGHRYGCGIETVSMDEASLLEWGRPLSTTELLQEVRSSLLAMRNLYLSLPAAAPPR</sequence>
<gene>
    <name evidence="1" type="ORF">GCM10010170_085510</name>
</gene>
<organism evidence="1 2">
    <name type="scientific">Dactylosporangium salmoneum</name>
    <dbReference type="NCBI Taxonomy" id="53361"/>
    <lineage>
        <taxon>Bacteria</taxon>
        <taxon>Bacillati</taxon>
        <taxon>Actinomycetota</taxon>
        <taxon>Actinomycetes</taxon>
        <taxon>Micromonosporales</taxon>
        <taxon>Micromonosporaceae</taxon>
        <taxon>Dactylosporangium</taxon>
    </lineage>
</organism>
<accession>A0ABP5UHF5</accession>
<comment type="caution">
    <text evidence="1">The sequence shown here is derived from an EMBL/GenBank/DDBJ whole genome shotgun (WGS) entry which is preliminary data.</text>
</comment>
<dbReference type="Proteomes" id="UP001501444">
    <property type="component" value="Unassembled WGS sequence"/>
</dbReference>
<proteinExistence type="predicted"/>
<protein>
    <submittedName>
        <fullName evidence="1">Uncharacterized protein</fullName>
    </submittedName>
</protein>
<keyword evidence="2" id="KW-1185">Reference proteome</keyword>
<evidence type="ECO:0000313" key="2">
    <source>
        <dbReference type="Proteomes" id="UP001501444"/>
    </source>
</evidence>
<dbReference type="RefSeq" id="WP_344618386.1">
    <property type="nucleotide sequence ID" value="NZ_BAAARV010000085.1"/>
</dbReference>